<feature type="repeat" description="WD" evidence="3">
    <location>
        <begin position="414"/>
        <end position="455"/>
    </location>
</feature>
<evidence type="ECO:0000256" key="3">
    <source>
        <dbReference type="PROSITE-ProRule" id="PRU00221"/>
    </source>
</evidence>
<dbReference type="InterPro" id="IPR051570">
    <property type="entry name" value="TBC1_cilium_biogenesis"/>
</dbReference>
<dbReference type="Ensembl" id="ENSPTET00000028469.1">
    <property type="protein sequence ID" value="ENSPTEP00000019516.1"/>
    <property type="gene ID" value="ENSPTEG00000020827.1"/>
</dbReference>
<sequence>MTMITMTMITMTMITMTMITMTMITMTITMTMITMTMITMTMITMTMITMTVITVTVITMTVVVRKKKKNISKEKVKGEGESKDKIEDLGEDIANSNNTGKNDTIIEKKIYDYSKCFKEICEINKGHNMSVVFLNLSQNNDLLLSICKKYVKIWNIHNLENIITISIEKCTSGFFCYNDEYIILGDEFGYIFLYDLKNIELKYSYKAHAMKIVSMCPCPGPNRTSFLSVGEEKFLKLFNFTMEVDSSDDENGSGGEDVKIKRASVRNGIIKQNKKNVLTDKKTDRINKSNNINKKRKVSSNDFVVKDDIRKSGKKNGTTSSSSSSSSSNIKSWVLRKEELNSDEYDSNTNTGNNYNINVNKELKLKFKEIEYYEVTDKVSCAIYSPNGKYICIGYLNNLIEVLYSDTLKTHLTLYGHSLPITCIDVSSDNLILASSSSDKNLFIWNLEFGNINKRLYINCDVLTKIQFFNKNNNLISLSRDGYIKMWDAIKFQCICTMDGNFGILTSIVIHKEDSFFITSGSHKSIRYWVKVDDLIFLEEEREKELTLQIEKEALRNDITYPSALEKNALLTKATIKTIESIKSAEKLIEYLDIVEEEITVLETYYKNKTAYEEAKIKKELPDFVQPPNKPTSRPELLNKDPYEFIINIICSIKNNILYEVLISLPFYYAYKLLNYIKMYLTSFFFLQSIQTNRKKYQTCGNFSFQVEYCINIVLSIISIYRNQFLFDHKFRFYLYELHQLIIPNLQRCADICSFNQITLNFFTHALEDEADDNLLISDNVDHNTVKEEAT</sequence>
<evidence type="ECO:0000256" key="1">
    <source>
        <dbReference type="ARBA" id="ARBA00022574"/>
    </source>
</evidence>
<dbReference type="Ensembl" id="ENSPTET00000028421.1">
    <property type="protein sequence ID" value="ENSPTEP00000019474.1"/>
    <property type="gene ID" value="ENSPTEG00000020799.1"/>
</dbReference>
<dbReference type="InterPro" id="IPR001680">
    <property type="entry name" value="WD40_rpt"/>
</dbReference>
<dbReference type="InterPro" id="IPR036322">
    <property type="entry name" value="WD40_repeat_dom_sf"/>
</dbReference>
<evidence type="ECO:0000256" key="2">
    <source>
        <dbReference type="ARBA" id="ARBA00022737"/>
    </source>
</evidence>
<keyword evidence="2" id="KW-0677">Repeat</keyword>
<dbReference type="GO" id="GO:0034388">
    <property type="term" value="C:Pwp2p-containing subcomplex of 90S preribosome"/>
    <property type="evidence" value="ECO:0007669"/>
    <property type="project" value="TreeGrafter"/>
</dbReference>
<dbReference type="Pfam" id="PF25172">
    <property type="entry name" value="Beta-prop_WDR3_2nd"/>
    <property type="match status" value="1"/>
</dbReference>
<organism evidence="4 5">
    <name type="scientific">Piliocolobus tephrosceles</name>
    <name type="common">Ugandan red Colobus</name>
    <dbReference type="NCBI Taxonomy" id="591936"/>
    <lineage>
        <taxon>Eukaryota</taxon>
        <taxon>Metazoa</taxon>
        <taxon>Chordata</taxon>
        <taxon>Craniata</taxon>
        <taxon>Vertebrata</taxon>
        <taxon>Euteleostomi</taxon>
        <taxon>Mammalia</taxon>
        <taxon>Eutheria</taxon>
        <taxon>Euarchontoglires</taxon>
        <taxon>Primates</taxon>
        <taxon>Haplorrhini</taxon>
        <taxon>Catarrhini</taxon>
        <taxon>Cercopithecidae</taxon>
        <taxon>Colobinae</taxon>
        <taxon>Piliocolobus</taxon>
    </lineage>
</organism>
<dbReference type="SUPFAM" id="SSF50978">
    <property type="entry name" value="WD40 repeat-like"/>
    <property type="match status" value="1"/>
</dbReference>
<evidence type="ECO:0008006" key="6">
    <source>
        <dbReference type="Google" id="ProtNLM"/>
    </source>
</evidence>
<dbReference type="Gene3D" id="2.130.10.10">
    <property type="entry name" value="YVTN repeat-like/Quinoprotein amine dehydrogenase"/>
    <property type="match status" value="2"/>
</dbReference>
<reference evidence="4" key="1">
    <citation type="submission" date="2025-05" db="UniProtKB">
        <authorList>
            <consortium name="Ensembl"/>
        </authorList>
    </citation>
    <scope>IDENTIFICATION</scope>
</reference>
<name>A0A8C9HG32_9PRIM</name>
<dbReference type="InterPro" id="IPR015943">
    <property type="entry name" value="WD40/YVTN_repeat-like_dom_sf"/>
</dbReference>
<dbReference type="Proteomes" id="UP000694416">
    <property type="component" value="Unplaced"/>
</dbReference>
<dbReference type="PROSITE" id="PS50082">
    <property type="entry name" value="WD_REPEATS_2"/>
    <property type="match status" value="1"/>
</dbReference>
<dbReference type="InterPro" id="IPR019775">
    <property type="entry name" value="WD40_repeat_CS"/>
</dbReference>
<evidence type="ECO:0000313" key="4">
    <source>
        <dbReference type="Ensembl" id="ENSPTEP00000019474.1"/>
    </source>
</evidence>
<dbReference type="PANTHER" id="PTHR19853">
    <property type="entry name" value="WD REPEAT CONTAINING PROTEIN 3 WDR3"/>
    <property type="match status" value="1"/>
</dbReference>
<dbReference type="AlphaFoldDB" id="A0A8C9HG32"/>
<dbReference type="PANTHER" id="PTHR19853:SF0">
    <property type="entry name" value="WD REPEAT-CONTAINING PROTEIN 3"/>
    <property type="match status" value="1"/>
</dbReference>
<dbReference type="SMART" id="SM00320">
    <property type="entry name" value="WD40"/>
    <property type="match status" value="6"/>
</dbReference>
<keyword evidence="1 3" id="KW-0853">WD repeat</keyword>
<dbReference type="GO" id="GO:0032040">
    <property type="term" value="C:small-subunit processome"/>
    <property type="evidence" value="ECO:0007669"/>
    <property type="project" value="TreeGrafter"/>
</dbReference>
<evidence type="ECO:0000313" key="5">
    <source>
        <dbReference type="Proteomes" id="UP000694416"/>
    </source>
</evidence>
<dbReference type="GO" id="GO:0030515">
    <property type="term" value="F:snoRNA binding"/>
    <property type="evidence" value="ECO:0007669"/>
    <property type="project" value="TreeGrafter"/>
</dbReference>
<dbReference type="GO" id="GO:0030490">
    <property type="term" value="P:maturation of SSU-rRNA"/>
    <property type="evidence" value="ECO:0007669"/>
    <property type="project" value="TreeGrafter"/>
</dbReference>
<keyword evidence="5" id="KW-1185">Reference proteome</keyword>
<accession>A0A8C9HG32</accession>
<proteinExistence type="predicted"/>
<dbReference type="PROSITE" id="PS50294">
    <property type="entry name" value="WD_REPEATS_REGION"/>
    <property type="match status" value="1"/>
</dbReference>
<protein>
    <recommendedName>
        <fullName evidence="6">U3 small nucleolar RNA-associated protein 12</fullName>
    </recommendedName>
</protein>
<dbReference type="PROSITE" id="PS00678">
    <property type="entry name" value="WD_REPEATS_1"/>
    <property type="match status" value="1"/>
</dbReference>